<dbReference type="InterPro" id="IPR004790">
    <property type="entry name" value="Isocitrate_DH_NADP"/>
</dbReference>
<keyword evidence="6 9" id="KW-0460">Magnesium</keyword>
<evidence type="ECO:0000256" key="12">
    <source>
        <dbReference type="PIRSR" id="PIRSR000108-3"/>
    </source>
</evidence>
<feature type="binding site" evidence="12">
    <location>
        <position position="292"/>
    </location>
    <ligand>
        <name>Mn(2+)</name>
        <dbReference type="ChEBI" id="CHEBI:29035"/>
    </ligand>
</feature>
<comment type="similarity">
    <text evidence="2 9">Belongs to the isocitrate and isopropylmalate dehydrogenases family.</text>
</comment>
<gene>
    <name evidence="14" type="primary">IDH2</name>
</gene>
<dbReference type="GO" id="GO:0006739">
    <property type="term" value="P:NADP+ metabolic process"/>
    <property type="evidence" value="ECO:0007669"/>
    <property type="project" value="TreeGrafter"/>
</dbReference>
<dbReference type="PANTHER" id="PTHR11822">
    <property type="entry name" value="NADP-SPECIFIC ISOCITRATE DEHYDROGENASE"/>
    <property type="match status" value="1"/>
</dbReference>
<dbReference type="GO" id="GO:0006099">
    <property type="term" value="P:tricarboxylic acid cycle"/>
    <property type="evidence" value="ECO:0007669"/>
    <property type="project" value="UniProtKB-KW"/>
</dbReference>
<evidence type="ECO:0000256" key="10">
    <source>
        <dbReference type="PIRSR" id="PIRSR000108-1"/>
    </source>
</evidence>
<dbReference type="Proteomes" id="UP000314980">
    <property type="component" value="Unassembled WGS sequence"/>
</dbReference>
<evidence type="ECO:0000256" key="2">
    <source>
        <dbReference type="ARBA" id="ARBA00007769"/>
    </source>
</evidence>
<feature type="binding site" evidence="11">
    <location>
        <position position="150"/>
    </location>
    <ligand>
        <name>D-threo-isocitrate</name>
        <dbReference type="ChEBI" id="CHEBI:15562"/>
    </ligand>
</feature>
<keyword evidence="4 9" id="KW-0816">Tricarboxylic acid cycle</keyword>
<keyword evidence="9" id="KW-0521">NADP</keyword>
<dbReference type="PIRSF" id="PIRSF000108">
    <property type="entry name" value="IDH_NADP"/>
    <property type="match status" value="1"/>
</dbReference>
<dbReference type="SUPFAM" id="SSF53659">
    <property type="entry name" value="Isocitrate/Isopropylmalate dehydrogenase-like"/>
    <property type="match status" value="1"/>
</dbReference>
<dbReference type="AlphaFoldDB" id="A0A4W6CJ89"/>
<evidence type="ECO:0000313" key="15">
    <source>
        <dbReference type="Proteomes" id="UP000314980"/>
    </source>
</evidence>
<dbReference type="STRING" id="8187.ENSLCAP00010012260"/>
<evidence type="ECO:0000256" key="3">
    <source>
        <dbReference type="ARBA" id="ARBA00022435"/>
    </source>
</evidence>
<comment type="catalytic activity">
    <reaction evidence="9">
        <text>D-threo-isocitrate + NADP(+) = 2-oxoglutarate + CO2 + NADPH</text>
        <dbReference type="Rhea" id="RHEA:19629"/>
        <dbReference type="ChEBI" id="CHEBI:15562"/>
        <dbReference type="ChEBI" id="CHEBI:16526"/>
        <dbReference type="ChEBI" id="CHEBI:16810"/>
        <dbReference type="ChEBI" id="CHEBI:57783"/>
        <dbReference type="ChEBI" id="CHEBI:58349"/>
        <dbReference type="EC" id="1.1.1.42"/>
    </reaction>
</comment>
<feature type="binding site" evidence="11">
    <location>
        <begin position="135"/>
        <end position="141"/>
    </location>
    <ligand>
        <name>D-threo-isocitrate</name>
        <dbReference type="ChEBI" id="CHEBI:15562"/>
    </ligand>
</feature>
<evidence type="ECO:0000256" key="9">
    <source>
        <dbReference type="PIRNR" id="PIRNR000108"/>
    </source>
</evidence>
<evidence type="ECO:0000256" key="4">
    <source>
        <dbReference type="ARBA" id="ARBA00022532"/>
    </source>
</evidence>
<evidence type="ECO:0000256" key="5">
    <source>
        <dbReference type="ARBA" id="ARBA00022723"/>
    </source>
</evidence>
<keyword evidence="3" id="KW-0329">Glyoxylate bypass</keyword>
<evidence type="ECO:0000256" key="11">
    <source>
        <dbReference type="PIRSR" id="PIRSR000108-2"/>
    </source>
</evidence>
<evidence type="ECO:0000259" key="13">
    <source>
        <dbReference type="SMART" id="SM01329"/>
    </source>
</evidence>
<name>A0A4W6CJ89_LATCA</name>
<dbReference type="GO" id="GO:0006097">
    <property type="term" value="P:glyoxylate cycle"/>
    <property type="evidence" value="ECO:0007669"/>
    <property type="project" value="UniProtKB-KW"/>
</dbReference>
<reference evidence="14" key="2">
    <citation type="submission" date="2025-08" db="UniProtKB">
        <authorList>
            <consortium name="Ensembl"/>
        </authorList>
    </citation>
    <scope>IDENTIFICATION</scope>
</reference>
<dbReference type="GO" id="GO:0004450">
    <property type="term" value="F:isocitrate dehydrogenase (NADP+) activity"/>
    <property type="evidence" value="ECO:0007669"/>
    <property type="project" value="UniProtKB-EC"/>
</dbReference>
<dbReference type="GeneTree" id="ENSGT00390000012547"/>
<keyword evidence="8 9" id="KW-0464">Manganese</keyword>
<dbReference type="Gene3D" id="3.40.718.10">
    <property type="entry name" value="Isopropylmalate Dehydrogenase"/>
    <property type="match status" value="2"/>
</dbReference>
<organism evidence="14 15">
    <name type="scientific">Lates calcarifer</name>
    <name type="common">Barramundi</name>
    <name type="synonym">Holocentrus calcarifer</name>
    <dbReference type="NCBI Taxonomy" id="8187"/>
    <lineage>
        <taxon>Eukaryota</taxon>
        <taxon>Metazoa</taxon>
        <taxon>Chordata</taxon>
        <taxon>Craniata</taxon>
        <taxon>Vertebrata</taxon>
        <taxon>Euteleostomi</taxon>
        <taxon>Actinopterygii</taxon>
        <taxon>Neopterygii</taxon>
        <taxon>Teleostei</taxon>
        <taxon>Neoteleostei</taxon>
        <taxon>Acanthomorphata</taxon>
        <taxon>Carangaria</taxon>
        <taxon>Carangaria incertae sedis</taxon>
        <taxon>Centropomidae</taxon>
        <taxon>Lates</taxon>
    </lineage>
</organism>
<feature type="binding site" evidence="11">
    <location>
        <position position="118"/>
    </location>
    <ligand>
        <name>D-threo-isocitrate</name>
        <dbReference type="ChEBI" id="CHEBI:15562"/>
    </ligand>
</feature>
<dbReference type="GO" id="GO:0046872">
    <property type="term" value="F:metal ion binding"/>
    <property type="evidence" value="ECO:0007669"/>
    <property type="project" value="UniProtKB-KW"/>
</dbReference>
<evidence type="ECO:0000313" key="14">
    <source>
        <dbReference type="Ensembl" id="ENSLCAP00010012260.1"/>
    </source>
</evidence>
<evidence type="ECO:0000256" key="1">
    <source>
        <dbReference type="ARBA" id="ARBA00001936"/>
    </source>
</evidence>
<feature type="site" description="Critical for catalysis" evidence="10">
    <location>
        <position position="180"/>
    </location>
</feature>
<proteinExistence type="inferred from homology"/>
<evidence type="ECO:0000256" key="7">
    <source>
        <dbReference type="ARBA" id="ARBA00023002"/>
    </source>
</evidence>
<keyword evidence="7 9" id="KW-0560">Oxidoreductase</keyword>
<dbReference type="PANTHER" id="PTHR11822:SF21">
    <property type="entry name" value="ISOCITRATE DEHYDROGENASE [NADP], MITOCHONDRIAL"/>
    <property type="match status" value="1"/>
</dbReference>
<dbReference type="GO" id="GO:0005739">
    <property type="term" value="C:mitochondrion"/>
    <property type="evidence" value="ECO:0007669"/>
    <property type="project" value="TreeGrafter"/>
</dbReference>
<dbReference type="EC" id="1.1.1.42" evidence="9"/>
<dbReference type="InParanoid" id="A0A4W6CJ89"/>
<sequence>MAGYLKVLSSLSRSAAAAFSRNPAVLAPAANCQTLQQRNYADKRIKVAQPVVEMDGDEMTRIIWEFIKEKLILSNVDVELKYYDLGLPYRDQTDDQVTIDSALATKKYSVAVKCATITPDEARVEEFGLKKMWKSPNGTIRNILGGTVFREPIICKNIPRLVPGWTQPITIGRHAFGDQYRATDFVVDQPGKFKIIFSPADGSANKEWEVYDFPAGGCGMGMYNTDESITGFAHSCFQYAIAKKWPLYMSTKNTILKAYDGRFKDIFQDIFEKNYKPEFDKLKIWYEHRLIDDMVAQVLKSSGAFVWACKNYDGDVQSDILAQGDSCGLHYREHQKGRPTSTNPIASIFAWTRGLEHRGKLDGNPDLIKFSQTLERVCVETVESGTMTKDLAGCIHGLRQVSLNEHYVNTTDFLDAIKTNLDKALGK</sequence>
<reference evidence="15" key="1">
    <citation type="submission" date="2015-09" db="EMBL/GenBank/DDBJ databases">
        <authorList>
            <person name="Sai Rama Sridatta P."/>
        </authorList>
    </citation>
    <scope>NUCLEOTIDE SEQUENCE [LARGE SCALE GENOMIC DNA]</scope>
</reference>
<comment type="cofactor">
    <cofactor evidence="1">
        <name>Mn(2+)</name>
        <dbReference type="ChEBI" id="CHEBI:29035"/>
    </cofactor>
</comment>
<feature type="binding site" evidence="12">
    <location>
        <position position="315"/>
    </location>
    <ligand>
        <name>Mn(2+)</name>
        <dbReference type="ChEBI" id="CHEBI:29035"/>
    </ligand>
</feature>
<keyword evidence="15" id="KW-1185">Reference proteome</keyword>
<evidence type="ECO:0000256" key="8">
    <source>
        <dbReference type="ARBA" id="ARBA00023211"/>
    </source>
</evidence>
<dbReference type="GO" id="GO:0006102">
    <property type="term" value="P:isocitrate metabolic process"/>
    <property type="evidence" value="ECO:0007669"/>
    <property type="project" value="InterPro"/>
</dbReference>
<accession>A0A4W6CJ89</accession>
<protein>
    <recommendedName>
        <fullName evidence="9">Isocitrate dehydrogenase [NADP]</fullName>
        <ecNumber evidence="9">1.1.1.42</ecNumber>
    </recommendedName>
</protein>
<dbReference type="Pfam" id="PF00180">
    <property type="entry name" value="Iso_dh"/>
    <property type="match status" value="1"/>
</dbReference>
<reference evidence="14" key="3">
    <citation type="submission" date="2025-09" db="UniProtKB">
        <authorList>
            <consortium name="Ensembl"/>
        </authorList>
    </citation>
    <scope>IDENTIFICATION</scope>
</reference>
<dbReference type="SMART" id="SM01329">
    <property type="entry name" value="Iso_dh"/>
    <property type="match status" value="1"/>
</dbReference>
<evidence type="ECO:0000256" key="6">
    <source>
        <dbReference type="ARBA" id="ARBA00022842"/>
    </source>
</evidence>
<feature type="domain" description="Isopropylmalate dehydrogenase-like" evidence="13">
    <location>
        <begin position="50"/>
        <end position="417"/>
    </location>
</feature>
<dbReference type="NCBIfam" id="NF006156">
    <property type="entry name" value="PRK08299.1"/>
    <property type="match status" value="1"/>
</dbReference>
<dbReference type="NCBIfam" id="TIGR00127">
    <property type="entry name" value="nadp_idh_euk"/>
    <property type="match status" value="1"/>
</dbReference>
<comment type="cofactor">
    <cofactor evidence="9 12">
        <name>Mg(2+)</name>
        <dbReference type="ChEBI" id="CHEBI:18420"/>
    </cofactor>
    <cofactor evidence="9 12">
        <name>Mn(2+)</name>
        <dbReference type="ChEBI" id="CHEBI:29035"/>
    </cofactor>
    <text evidence="9 12">Binds 1 Mg(2+) or Mn(2+) ion per subunit.</text>
</comment>
<keyword evidence="5 9" id="KW-0479">Metal-binding</keyword>
<dbReference type="InterPro" id="IPR024084">
    <property type="entry name" value="IsoPropMal-DH-like_dom"/>
</dbReference>
<dbReference type="Ensembl" id="ENSLCAT00010012532.1">
    <property type="protein sequence ID" value="ENSLCAP00010012260.1"/>
    <property type="gene ID" value="ENSLCAG00010005797.1"/>
</dbReference>
<feature type="site" description="Critical for catalysis" evidence="10">
    <location>
        <position position="252"/>
    </location>
</feature>
<feature type="binding site" evidence="11">
    <location>
        <position position="173"/>
    </location>
    <ligand>
        <name>D-threo-isocitrate</name>
        <dbReference type="ChEBI" id="CHEBI:15562"/>
    </ligand>
</feature>